<dbReference type="Pfam" id="PF02486">
    <property type="entry name" value="Rep_trans"/>
    <property type="match status" value="1"/>
</dbReference>
<evidence type="ECO:0000313" key="3">
    <source>
        <dbReference type="EMBL" id="MBF9001582.1"/>
    </source>
</evidence>
<evidence type="ECO:0000313" key="4">
    <source>
        <dbReference type="EMBL" id="MBF9002646.1"/>
    </source>
</evidence>
<dbReference type="EMBL" id="JADPMR010000002">
    <property type="protein sequence ID" value="MBF9001582.1"/>
    <property type="molecule type" value="Genomic_DNA"/>
</dbReference>
<dbReference type="EMBL" id="JADPMR010000001">
    <property type="protein sequence ID" value="MBF9000489.1"/>
    <property type="molecule type" value="Genomic_DNA"/>
</dbReference>
<dbReference type="Proteomes" id="UP000597206">
    <property type="component" value="Unassembled WGS sequence"/>
</dbReference>
<dbReference type="EMBL" id="JADPMR010000004">
    <property type="protein sequence ID" value="MBF9002646.1"/>
    <property type="molecule type" value="Genomic_DNA"/>
</dbReference>
<gene>
    <name evidence="2" type="ORF">I1A42_07935</name>
    <name evidence="3" type="ORF">I1A42_13860</name>
    <name evidence="4" type="ORF">I1A42_19410</name>
</gene>
<dbReference type="GO" id="GO:0003743">
    <property type="term" value="F:translation initiation factor activity"/>
    <property type="evidence" value="ECO:0007669"/>
    <property type="project" value="UniProtKB-KW"/>
</dbReference>
<proteinExistence type="predicted"/>
<protein>
    <submittedName>
        <fullName evidence="4">Replication initiation factor domain-containing protein</fullName>
    </submittedName>
</protein>
<dbReference type="InterPro" id="IPR003491">
    <property type="entry name" value="REP-like_C"/>
</dbReference>
<evidence type="ECO:0000259" key="1">
    <source>
        <dbReference type="Pfam" id="PF02486"/>
    </source>
</evidence>
<keyword evidence="5" id="KW-1185">Reference proteome</keyword>
<keyword evidence="4" id="KW-0396">Initiation factor</keyword>
<keyword evidence="4" id="KW-0648">Protein biosynthesis</keyword>
<evidence type="ECO:0000313" key="2">
    <source>
        <dbReference type="EMBL" id="MBF9000489.1"/>
    </source>
</evidence>
<name>A0ABS0GJN2_9VIBR</name>
<sequence>MSRTIIDYVSFSGTPLILERCKEMAKQRYAFADGSAKSAHPMATMREENKKIAYFGENLAQVLGCVDENDYANKDLYFSALNNALCDADLYIESDTSFHDSYQQLISNIGIDMLDVLCHGELESFLELLQEEISYDGNVWTVERRGGYSGYRYSAKLLCNGIQAGIVAWGAANFGFYVSFSGKGCTAISMERLHKALSQMAGTKLTRVDLALDDLEGNITIDEIKERYQDGMFITQGKPPCWGEFLGGTGASATDKRKCGFVPDKGHTFYVGDRNNGKLFRGYHKGAQLNSTEYPNWNRFEVQIGNRYRVIPLDIIVNPDPYFAGAYPALASLISEVQPVRISTVKLTFKTNLENAIKHARVQYGKLVNAMRLLYEDDSHVMEVLTRGFELNDIPDRINFPVGWEYHHQKTGELAHG</sequence>
<accession>A0ABS0GJN2</accession>
<comment type="caution">
    <text evidence="4">The sequence shown here is derived from an EMBL/GenBank/DDBJ whole genome shotgun (WGS) entry which is preliminary data.</text>
</comment>
<feature type="domain" description="Replication initiation protein-like C-terminal" evidence="1">
    <location>
        <begin position="204"/>
        <end position="340"/>
    </location>
</feature>
<organism evidence="4 5">
    <name type="scientific">Vibrio nitrifigilis</name>
    <dbReference type="NCBI Taxonomy" id="2789781"/>
    <lineage>
        <taxon>Bacteria</taxon>
        <taxon>Pseudomonadati</taxon>
        <taxon>Pseudomonadota</taxon>
        <taxon>Gammaproteobacteria</taxon>
        <taxon>Vibrionales</taxon>
        <taxon>Vibrionaceae</taxon>
        <taxon>Vibrio</taxon>
    </lineage>
</organism>
<dbReference type="RefSeq" id="WP_196123147.1">
    <property type="nucleotide sequence ID" value="NZ_JADPMR010000001.1"/>
</dbReference>
<evidence type="ECO:0000313" key="5">
    <source>
        <dbReference type="Proteomes" id="UP000597206"/>
    </source>
</evidence>
<reference evidence="4 5" key="1">
    <citation type="submission" date="2020-11" db="EMBL/GenBank/DDBJ databases">
        <title>Vibrio nitrifigilis sp. nov., a marine nitrogen-fixing bacterium isolated from the lagoon sediment of an islet inside an atoll.</title>
        <authorList>
            <person name="Wang L.-T."/>
            <person name="Shieh W.Y."/>
        </authorList>
    </citation>
    <scope>NUCLEOTIDE SEQUENCE [LARGE SCALE GENOMIC DNA]</scope>
    <source>
        <strain evidence="4 5">NFV-1</strain>
    </source>
</reference>